<dbReference type="Proteomes" id="UP000059680">
    <property type="component" value="Chromosome 6"/>
</dbReference>
<evidence type="ECO:0000313" key="2">
    <source>
        <dbReference type="EMBL" id="BAS96143.1"/>
    </source>
</evidence>
<feature type="non-terminal residue" evidence="2">
    <location>
        <position position="1"/>
    </location>
</feature>
<reference evidence="2 3" key="3">
    <citation type="journal article" date="2013" name="Rice">
        <title>Improvement of the Oryza sativa Nipponbare reference genome using next generation sequence and optical map data.</title>
        <authorList>
            <person name="Kawahara Y."/>
            <person name="de la Bastide M."/>
            <person name="Hamilton J.P."/>
            <person name="Kanamori H."/>
            <person name="McCombie W.R."/>
            <person name="Ouyang S."/>
            <person name="Schwartz D.C."/>
            <person name="Tanaka T."/>
            <person name="Wu J."/>
            <person name="Zhou S."/>
            <person name="Childs K.L."/>
            <person name="Davidson R.M."/>
            <person name="Lin H."/>
            <person name="Quesada-Ocampo L."/>
            <person name="Vaillancourt B."/>
            <person name="Sakai H."/>
            <person name="Lee S.S."/>
            <person name="Kim J."/>
            <person name="Numa H."/>
            <person name="Itoh T."/>
            <person name="Buell C.R."/>
            <person name="Matsumoto T."/>
        </authorList>
    </citation>
    <scope>NUCLEOTIDE SEQUENCE [LARGE SCALE GENOMIC DNA]</scope>
    <source>
        <strain evidence="3">cv. Nipponbare</strain>
    </source>
</reference>
<organism evidence="2 3">
    <name type="scientific">Oryza sativa subsp. japonica</name>
    <name type="common">Rice</name>
    <dbReference type="NCBI Taxonomy" id="39947"/>
    <lineage>
        <taxon>Eukaryota</taxon>
        <taxon>Viridiplantae</taxon>
        <taxon>Streptophyta</taxon>
        <taxon>Embryophyta</taxon>
        <taxon>Tracheophyta</taxon>
        <taxon>Spermatophyta</taxon>
        <taxon>Magnoliopsida</taxon>
        <taxon>Liliopsida</taxon>
        <taxon>Poales</taxon>
        <taxon>Poaceae</taxon>
        <taxon>BOP clade</taxon>
        <taxon>Oryzoideae</taxon>
        <taxon>Oryzeae</taxon>
        <taxon>Oryzinae</taxon>
        <taxon>Oryza</taxon>
        <taxon>Oryza sativa</taxon>
    </lineage>
</organism>
<feature type="compositionally biased region" description="Acidic residues" evidence="1">
    <location>
        <begin position="1"/>
        <end position="19"/>
    </location>
</feature>
<dbReference type="PaxDb" id="39947-A0A0P0WSX7"/>
<feature type="region of interest" description="Disordered" evidence="1">
    <location>
        <begin position="1"/>
        <end position="103"/>
    </location>
</feature>
<reference evidence="3" key="1">
    <citation type="journal article" date="2005" name="Nature">
        <title>The map-based sequence of the rice genome.</title>
        <authorList>
            <consortium name="International rice genome sequencing project (IRGSP)"/>
            <person name="Matsumoto T."/>
            <person name="Wu J."/>
            <person name="Kanamori H."/>
            <person name="Katayose Y."/>
            <person name="Fujisawa M."/>
            <person name="Namiki N."/>
            <person name="Mizuno H."/>
            <person name="Yamamoto K."/>
            <person name="Antonio B.A."/>
            <person name="Baba T."/>
            <person name="Sakata K."/>
            <person name="Nagamura Y."/>
            <person name="Aoki H."/>
            <person name="Arikawa K."/>
            <person name="Arita K."/>
            <person name="Bito T."/>
            <person name="Chiden Y."/>
            <person name="Fujitsuka N."/>
            <person name="Fukunaka R."/>
            <person name="Hamada M."/>
            <person name="Harada C."/>
            <person name="Hayashi A."/>
            <person name="Hijishita S."/>
            <person name="Honda M."/>
            <person name="Hosokawa S."/>
            <person name="Ichikawa Y."/>
            <person name="Idonuma A."/>
            <person name="Iijima M."/>
            <person name="Ikeda M."/>
            <person name="Ikeno M."/>
            <person name="Ito K."/>
            <person name="Ito S."/>
            <person name="Ito T."/>
            <person name="Ito Y."/>
            <person name="Ito Y."/>
            <person name="Iwabuchi A."/>
            <person name="Kamiya K."/>
            <person name="Karasawa W."/>
            <person name="Kurita K."/>
            <person name="Katagiri S."/>
            <person name="Kikuta A."/>
            <person name="Kobayashi H."/>
            <person name="Kobayashi N."/>
            <person name="Machita K."/>
            <person name="Maehara T."/>
            <person name="Masukawa M."/>
            <person name="Mizubayashi T."/>
            <person name="Mukai Y."/>
            <person name="Nagasaki H."/>
            <person name="Nagata Y."/>
            <person name="Naito S."/>
            <person name="Nakashima M."/>
            <person name="Nakama Y."/>
            <person name="Nakamichi Y."/>
            <person name="Nakamura M."/>
            <person name="Meguro A."/>
            <person name="Negishi M."/>
            <person name="Ohta I."/>
            <person name="Ohta T."/>
            <person name="Okamoto M."/>
            <person name="Ono N."/>
            <person name="Saji S."/>
            <person name="Sakaguchi M."/>
            <person name="Sakai K."/>
            <person name="Shibata M."/>
            <person name="Shimokawa T."/>
            <person name="Song J."/>
            <person name="Takazaki Y."/>
            <person name="Terasawa K."/>
            <person name="Tsugane M."/>
            <person name="Tsuji K."/>
            <person name="Ueda S."/>
            <person name="Waki K."/>
            <person name="Yamagata H."/>
            <person name="Yamamoto M."/>
            <person name="Yamamoto S."/>
            <person name="Yamane H."/>
            <person name="Yoshiki S."/>
            <person name="Yoshihara R."/>
            <person name="Yukawa K."/>
            <person name="Zhong H."/>
            <person name="Yano M."/>
            <person name="Yuan Q."/>
            <person name="Ouyang S."/>
            <person name="Liu J."/>
            <person name="Jones K.M."/>
            <person name="Gansberger K."/>
            <person name="Moffat K."/>
            <person name="Hill J."/>
            <person name="Bera J."/>
            <person name="Fadrosh D."/>
            <person name="Jin S."/>
            <person name="Johri S."/>
            <person name="Kim M."/>
            <person name="Overton L."/>
            <person name="Reardon M."/>
            <person name="Tsitrin T."/>
            <person name="Vuong H."/>
            <person name="Weaver B."/>
            <person name="Ciecko A."/>
            <person name="Tallon L."/>
            <person name="Jackson J."/>
            <person name="Pai G."/>
            <person name="Aken S.V."/>
            <person name="Utterback T."/>
            <person name="Reidmuller S."/>
            <person name="Feldblyum T."/>
            <person name="Hsiao J."/>
            <person name="Zismann V."/>
            <person name="Iobst S."/>
            <person name="de Vazeille A.R."/>
            <person name="Buell C.R."/>
            <person name="Ying K."/>
            <person name="Li Y."/>
            <person name="Lu T."/>
            <person name="Huang Y."/>
            <person name="Zhao Q."/>
            <person name="Feng Q."/>
            <person name="Zhang L."/>
            <person name="Zhu J."/>
            <person name="Weng Q."/>
            <person name="Mu J."/>
            <person name="Lu Y."/>
            <person name="Fan D."/>
            <person name="Liu Y."/>
            <person name="Guan J."/>
            <person name="Zhang Y."/>
            <person name="Yu S."/>
            <person name="Liu X."/>
            <person name="Zhang Y."/>
            <person name="Hong G."/>
            <person name="Han B."/>
            <person name="Choisne N."/>
            <person name="Demange N."/>
            <person name="Orjeda G."/>
            <person name="Samain S."/>
            <person name="Cattolico L."/>
            <person name="Pelletier E."/>
            <person name="Couloux A."/>
            <person name="Segurens B."/>
            <person name="Wincker P."/>
            <person name="D'Hont A."/>
            <person name="Scarpelli C."/>
            <person name="Weissenbach J."/>
            <person name="Salanoubat M."/>
            <person name="Quetier F."/>
            <person name="Yu Y."/>
            <person name="Kim H.R."/>
            <person name="Rambo T."/>
            <person name="Currie J."/>
            <person name="Collura K."/>
            <person name="Luo M."/>
            <person name="Yang T."/>
            <person name="Ammiraju J.S.S."/>
            <person name="Engler F."/>
            <person name="Soderlund C."/>
            <person name="Wing R.A."/>
            <person name="Palmer L.E."/>
            <person name="de la Bastide M."/>
            <person name="Spiegel L."/>
            <person name="Nascimento L."/>
            <person name="Zutavern T."/>
            <person name="O'Shaughnessy A."/>
            <person name="Dike S."/>
            <person name="Dedhia N."/>
            <person name="Preston R."/>
            <person name="Balija V."/>
            <person name="McCombie W.R."/>
            <person name="Chow T."/>
            <person name="Chen H."/>
            <person name="Chung M."/>
            <person name="Chen C."/>
            <person name="Shaw J."/>
            <person name="Wu H."/>
            <person name="Hsiao K."/>
            <person name="Chao Y."/>
            <person name="Chu M."/>
            <person name="Cheng C."/>
            <person name="Hour A."/>
            <person name="Lee P."/>
            <person name="Lin S."/>
            <person name="Lin Y."/>
            <person name="Liou J."/>
            <person name="Liu S."/>
            <person name="Hsing Y."/>
            <person name="Raghuvanshi S."/>
            <person name="Mohanty A."/>
            <person name="Bharti A.K."/>
            <person name="Gaur A."/>
            <person name="Gupta V."/>
            <person name="Kumar D."/>
            <person name="Ravi V."/>
            <person name="Vij S."/>
            <person name="Kapur A."/>
            <person name="Khurana P."/>
            <person name="Khurana P."/>
            <person name="Khurana J.P."/>
            <person name="Tyagi A.K."/>
            <person name="Gaikwad K."/>
            <person name="Singh A."/>
            <person name="Dalal V."/>
            <person name="Srivastava S."/>
            <person name="Dixit A."/>
            <person name="Pal A.K."/>
            <person name="Ghazi I.A."/>
            <person name="Yadav M."/>
            <person name="Pandit A."/>
            <person name="Bhargava A."/>
            <person name="Sureshbabu K."/>
            <person name="Batra K."/>
            <person name="Sharma T.R."/>
            <person name="Mohapatra T."/>
            <person name="Singh N.K."/>
            <person name="Messing J."/>
            <person name="Nelson A.B."/>
            <person name="Fuks G."/>
            <person name="Kavchok S."/>
            <person name="Keizer G."/>
            <person name="Linton E."/>
            <person name="Llaca V."/>
            <person name="Song R."/>
            <person name="Tanyolac B."/>
            <person name="Young S."/>
            <person name="Ho-Il K."/>
            <person name="Hahn J.H."/>
            <person name="Sangsakoo G."/>
            <person name="Vanavichit A."/>
            <person name="de Mattos Luiz.A.T."/>
            <person name="Zimmer P.D."/>
            <person name="Malone G."/>
            <person name="Dellagostin O."/>
            <person name="de Oliveira A.C."/>
            <person name="Bevan M."/>
            <person name="Bancroft I."/>
            <person name="Minx P."/>
            <person name="Cordum H."/>
            <person name="Wilson R."/>
            <person name="Cheng Z."/>
            <person name="Jin W."/>
            <person name="Jiang J."/>
            <person name="Leong S.A."/>
            <person name="Iwama H."/>
            <person name="Gojobori T."/>
            <person name="Itoh T."/>
            <person name="Niimura Y."/>
            <person name="Fujii Y."/>
            <person name="Habara T."/>
            <person name="Sakai H."/>
            <person name="Sato Y."/>
            <person name="Wilson G."/>
            <person name="Kumar K."/>
            <person name="McCouch S."/>
            <person name="Juretic N."/>
            <person name="Hoen D."/>
            <person name="Wright S."/>
            <person name="Bruskiewich R."/>
            <person name="Bureau T."/>
            <person name="Miyao A."/>
            <person name="Hirochika H."/>
            <person name="Nishikawa T."/>
            <person name="Kadowaki K."/>
            <person name="Sugiura M."/>
            <person name="Burr B."/>
            <person name="Sasaki T."/>
        </authorList>
    </citation>
    <scope>NUCLEOTIDE SEQUENCE [LARGE SCALE GENOMIC DNA]</scope>
    <source>
        <strain evidence="3">cv. Nipponbare</strain>
    </source>
</reference>
<evidence type="ECO:0000256" key="1">
    <source>
        <dbReference type="SAM" id="MobiDB-lite"/>
    </source>
</evidence>
<feature type="compositionally biased region" description="Basic and acidic residues" evidence="1">
    <location>
        <begin position="65"/>
        <end position="82"/>
    </location>
</feature>
<gene>
    <name evidence="2" type="ordered locus">Os06g0146650</name>
    <name evidence="2" type="ORF">OSNPB_060146650</name>
</gene>
<evidence type="ECO:0000313" key="3">
    <source>
        <dbReference type="Proteomes" id="UP000059680"/>
    </source>
</evidence>
<keyword evidence="3" id="KW-1185">Reference proteome</keyword>
<dbReference type="Gramene" id="Os06t0146650-00">
    <property type="protein sequence ID" value="Os06t0146650-00"/>
    <property type="gene ID" value="Os06g0146650"/>
</dbReference>
<dbReference type="EMBL" id="AP014962">
    <property type="protein sequence ID" value="BAS96143.1"/>
    <property type="molecule type" value="Genomic_DNA"/>
</dbReference>
<dbReference type="AlphaFoldDB" id="A0A0P0WSX7"/>
<accession>A0A0P0WSX7</accession>
<name>A0A0P0WSX7_ORYSJ</name>
<dbReference type="InParanoid" id="A0A0P0WSX7"/>
<reference evidence="2 3" key="2">
    <citation type="journal article" date="2013" name="Plant Cell Physiol.">
        <title>Rice Annotation Project Database (RAP-DB): an integrative and interactive database for rice genomics.</title>
        <authorList>
            <person name="Sakai H."/>
            <person name="Lee S.S."/>
            <person name="Tanaka T."/>
            <person name="Numa H."/>
            <person name="Kim J."/>
            <person name="Kawahara Y."/>
            <person name="Wakimoto H."/>
            <person name="Yang C.C."/>
            <person name="Iwamoto M."/>
            <person name="Abe T."/>
            <person name="Yamada Y."/>
            <person name="Muto A."/>
            <person name="Inokuchi H."/>
            <person name="Ikemura T."/>
            <person name="Matsumoto T."/>
            <person name="Sasaki T."/>
            <person name="Itoh T."/>
        </authorList>
    </citation>
    <scope>NUCLEOTIDE SEQUENCE [LARGE SCALE GENOMIC DNA]</scope>
    <source>
        <strain evidence="3">cv. Nipponbare</strain>
    </source>
</reference>
<protein>
    <submittedName>
        <fullName evidence="2">Os06g0146650 protein</fullName>
    </submittedName>
</protein>
<feature type="non-terminal residue" evidence="2">
    <location>
        <position position="103"/>
    </location>
</feature>
<sequence>VVEQDDEATGGGGDGEEPDGGGGGRRHHAGNLPGEQRGNDGANIPHLAPEPLSLRGGRKLVGAKVTEEEEKRGVAGRHESDRAGVAGCPVDRCAGGEGENEET</sequence>
<proteinExistence type="predicted"/>